<feature type="region of interest" description="Disordered" evidence="1">
    <location>
        <begin position="88"/>
        <end position="174"/>
    </location>
</feature>
<sequence>MGENVPVRCPACRRAHAYTAPVYPCACGAPVAPPVMRGAPAEPITHRTWTDEWVTVRCGACRRLGQWPQPELGCPCGAVLRVPVRPVTTTNPSRLGGPVRFDPPGTGATRRETTGDHTTGPDAPGPATAPDTTAGASGPPPGQEPSGPPEATASTTGVSTVHTAPVPPPPPPVARPAFHPVTIRTARDAVTTAALYLRWLGFREVVQPEERRAAVSSGIELRGPGLVAQVDPTTRPVALRAVECLWLEGLAAAAVAVCFSLAGYEDKARARADGVGLPLFVMDLTGTPQPVNSPADDLLARGA</sequence>
<evidence type="ECO:0000313" key="3">
    <source>
        <dbReference type="Proteomes" id="UP000054011"/>
    </source>
</evidence>
<feature type="compositionally biased region" description="Pro residues" evidence="1">
    <location>
        <begin position="138"/>
        <end position="148"/>
    </location>
</feature>
<evidence type="ECO:0000256" key="1">
    <source>
        <dbReference type="SAM" id="MobiDB-lite"/>
    </source>
</evidence>
<feature type="compositionally biased region" description="Low complexity" evidence="1">
    <location>
        <begin position="118"/>
        <end position="137"/>
    </location>
</feature>
<feature type="compositionally biased region" description="Pro residues" evidence="1">
    <location>
        <begin position="165"/>
        <end position="174"/>
    </location>
</feature>
<organism evidence="2 3">
    <name type="scientific">Streptomyces kanasensis</name>
    <dbReference type="NCBI Taxonomy" id="936756"/>
    <lineage>
        <taxon>Bacteria</taxon>
        <taxon>Bacillati</taxon>
        <taxon>Actinomycetota</taxon>
        <taxon>Actinomycetes</taxon>
        <taxon>Kitasatosporales</taxon>
        <taxon>Streptomycetaceae</taxon>
        <taxon>Streptomyces</taxon>
    </lineage>
</organism>
<dbReference type="EMBL" id="LNSV01000002">
    <property type="protein sequence ID" value="KUH40576.1"/>
    <property type="molecule type" value="Genomic_DNA"/>
</dbReference>
<proteinExistence type="predicted"/>
<keyword evidence="3" id="KW-1185">Reference proteome</keyword>
<comment type="caution">
    <text evidence="2">The sequence shown here is derived from an EMBL/GenBank/DDBJ whole genome shotgun (WGS) entry which is preliminary data.</text>
</comment>
<name>A0A100YAD1_9ACTN</name>
<gene>
    <name evidence="2" type="ORF">ATE80_01455</name>
</gene>
<accession>A0A100YAD1</accession>
<dbReference type="AlphaFoldDB" id="A0A100YAD1"/>
<dbReference type="Proteomes" id="UP000054011">
    <property type="component" value="Unassembled WGS sequence"/>
</dbReference>
<feature type="compositionally biased region" description="Polar residues" evidence="1">
    <location>
        <begin position="152"/>
        <end position="162"/>
    </location>
</feature>
<evidence type="ECO:0000313" key="2">
    <source>
        <dbReference type="EMBL" id="KUH40576.1"/>
    </source>
</evidence>
<evidence type="ECO:0008006" key="4">
    <source>
        <dbReference type="Google" id="ProtNLM"/>
    </source>
</evidence>
<protein>
    <recommendedName>
        <fullName evidence="4">Restriction endonuclease type IV Mrr domain-containing protein</fullName>
    </recommendedName>
</protein>
<dbReference type="STRING" id="936756.ATE80_01455"/>
<reference evidence="2 3" key="1">
    <citation type="submission" date="2015-11" db="EMBL/GenBank/DDBJ databases">
        <title>Genome-wide analysis reveals the secondary metabolome in Streptomyces kanasensis ZX01.</title>
        <authorList>
            <person name="Zhang G."/>
            <person name="Han L."/>
            <person name="Feng J."/>
            <person name="Zhang X."/>
        </authorList>
    </citation>
    <scope>NUCLEOTIDE SEQUENCE [LARGE SCALE GENOMIC DNA]</scope>
    <source>
        <strain evidence="2 3">ZX01</strain>
    </source>
</reference>